<sequence>MGIASKLEIGDEDEDEDEDEEQQFVVWIKKLGLSM</sequence>
<proteinExistence type="predicted"/>
<evidence type="ECO:0000256" key="1">
    <source>
        <dbReference type="SAM" id="MobiDB-lite"/>
    </source>
</evidence>
<evidence type="ECO:0000313" key="3">
    <source>
        <dbReference type="Proteomes" id="UP000027120"/>
    </source>
</evidence>
<feature type="compositionally biased region" description="Acidic residues" evidence="1">
    <location>
        <begin position="10"/>
        <end position="21"/>
    </location>
</feature>
<organism evidence="2 3">
    <name type="scientific">Citrus sinensis</name>
    <name type="common">Sweet orange</name>
    <name type="synonym">Citrus aurantium var. sinensis</name>
    <dbReference type="NCBI Taxonomy" id="2711"/>
    <lineage>
        <taxon>Eukaryota</taxon>
        <taxon>Viridiplantae</taxon>
        <taxon>Streptophyta</taxon>
        <taxon>Embryophyta</taxon>
        <taxon>Tracheophyta</taxon>
        <taxon>Spermatophyta</taxon>
        <taxon>Magnoliopsida</taxon>
        <taxon>eudicotyledons</taxon>
        <taxon>Gunneridae</taxon>
        <taxon>Pentapetalae</taxon>
        <taxon>rosids</taxon>
        <taxon>malvids</taxon>
        <taxon>Sapindales</taxon>
        <taxon>Rutaceae</taxon>
        <taxon>Aurantioideae</taxon>
        <taxon>Citrus</taxon>
    </lineage>
</organism>
<name>A0A067D7W6_CITSI</name>
<feature type="region of interest" description="Disordered" evidence="1">
    <location>
        <begin position="1"/>
        <end position="21"/>
    </location>
</feature>
<accession>A0A067D7W6</accession>
<reference evidence="2 3" key="1">
    <citation type="submission" date="2014-04" db="EMBL/GenBank/DDBJ databases">
        <authorList>
            <consortium name="International Citrus Genome Consortium"/>
            <person name="Gmitter F."/>
            <person name="Chen C."/>
            <person name="Farmerie W."/>
            <person name="Harkins T."/>
            <person name="Desany B."/>
            <person name="Mohiuddin M."/>
            <person name="Kodira C."/>
            <person name="Borodovsky M."/>
            <person name="Lomsadze A."/>
            <person name="Burns P."/>
            <person name="Jenkins J."/>
            <person name="Prochnik S."/>
            <person name="Shu S."/>
            <person name="Chapman J."/>
            <person name="Pitluck S."/>
            <person name="Schmutz J."/>
            <person name="Rokhsar D."/>
        </authorList>
    </citation>
    <scope>NUCLEOTIDE SEQUENCE</scope>
</reference>
<evidence type="ECO:0000313" key="2">
    <source>
        <dbReference type="EMBL" id="KDO38933.1"/>
    </source>
</evidence>
<dbReference type="AlphaFoldDB" id="A0A067D7W6"/>
<protein>
    <submittedName>
        <fullName evidence="2">Uncharacterized protein</fullName>
    </submittedName>
</protein>
<dbReference type="EMBL" id="KK787223">
    <property type="protein sequence ID" value="KDO38933.1"/>
    <property type="molecule type" value="Genomic_DNA"/>
</dbReference>
<gene>
    <name evidence="2" type="ORF">CISIN_1g035426mg</name>
</gene>
<dbReference type="Proteomes" id="UP000027120">
    <property type="component" value="Unassembled WGS sequence"/>
</dbReference>
<keyword evidence="3" id="KW-1185">Reference proteome</keyword>